<dbReference type="InterPro" id="IPR013087">
    <property type="entry name" value="Znf_C2H2_type"/>
</dbReference>
<keyword evidence="4" id="KW-1185">Reference proteome</keyword>
<dbReference type="AlphaFoldDB" id="A0A6P8Y031"/>
<evidence type="ECO:0000313" key="5">
    <source>
        <dbReference type="RefSeq" id="XP_034232803.1"/>
    </source>
</evidence>
<dbReference type="OrthoDB" id="8191112at2759"/>
<evidence type="ECO:0000259" key="3">
    <source>
        <dbReference type="PROSITE" id="PS50157"/>
    </source>
</evidence>
<dbReference type="KEGG" id="tpal:117640413"/>
<name>A0A6P8Y031_THRPL</name>
<dbReference type="RefSeq" id="XP_034232803.1">
    <property type="nucleotide sequence ID" value="XM_034376912.1"/>
</dbReference>
<accession>A0A6P8Y031</accession>
<evidence type="ECO:0000313" key="4">
    <source>
        <dbReference type="Proteomes" id="UP000515158"/>
    </source>
</evidence>
<proteinExistence type="predicted"/>
<evidence type="ECO:0000256" key="1">
    <source>
        <dbReference type="PROSITE-ProRule" id="PRU00042"/>
    </source>
</evidence>
<keyword evidence="1" id="KW-0479">Metal-binding</keyword>
<dbReference type="InParanoid" id="A0A6P8Y031"/>
<evidence type="ECO:0000256" key="2">
    <source>
        <dbReference type="SAM" id="MobiDB-lite"/>
    </source>
</evidence>
<keyword evidence="1" id="KW-0863">Zinc-finger</keyword>
<dbReference type="Proteomes" id="UP000515158">
    <property type="component" value="Unplaced"/>
</dbReference>
<dbReference type="PROSITE" id="PS00028">
    <property type="entry name" value="ZINC_FINGER_C2H2_1"/>
    <property type="match status" value="2"/>
</dbReference>
<feature type="region of interest" description="Disordered" evidence="2">
    <location>
        <begin position="1"/>
        <end position="25"/>
    </location>
</feature>
<dbReference type="GeneID" id="117640413"/>
<organism evidence="5">
    <name type="scientific">Thrips palmi</name>
    <name type="common">Melon thrips</name>
    <dbReference type="NCBI Taxonomy" id="161013"/>
    <lineage>
        <taxon>Eukaryota</taxon>
        <taxon>Metazoa</taxon>
        <taxon>Ecdysozoa</taxon>
        <taxon>Arthropoda</taxon>
        <taxon>Hexapoda</taxon>
        <taxon>Insecta</taxon>
        <taxon>Pterygota</taxon>
        <taxon>Neoptera</taxon>
        <taxon>Paraneoptera</taxon>
        <taxon>Thysanoptera</taxon>
        <taxon>Terebrantia</taxon>
        <taxon>Thripoidea</taxon>
        <taxon>Thripidae</taxon>
        <taxon>Thrips</taxon>
    </lineage>
</organism>
<feature type="domain" description="C2H2-type" evidence="3">
    <location>
        <begin position="34"/>
        <end position="61"/>
    </location>
</feature>
<sequence>MDQSFSLDENGNRTPFKVPNATSTPRKTKNVSKLVCQHCGKTYQLQFYFEKHVATHSSDFTAHGTNTADLNVSNAVHIDTSNLSFSQLQPDNASFKIPNAPQKKKKVVTSKVNKTAAKLICTYCLKAYICKRSFKTHLRTHIIQSAAKRFPDGKKILENCEEIADKALLEVSKCISVGESGQRFKHLVGHIAGVAGNQEWKLFCHGLCGELVDSIKDKMCILPSTLVTYLIDKHEKITSSSETCDALLKLLNLPDEFERNVLYQFLLELSLIFLLEIVKFISKTFRSTLPQKLQVVTELDKEDRQVIYYIGGSIMRGYLKIARRSEKSKTWQSVASVIKTNILMDKPVADIDPDSEWTISVDRGSLLYINAECQRFFVKLTKVVYANEQCDGSIDYDKVITCVTNSELSVEWGTMIGDSLPETVSVNLMNDVVLGLCRTCGRGFAKRRLNALRNRPMVSMPTRHLVASRKNR</sequence>
<reference evidence="5" key="1">
    <citation type="submission" date="2025-08" db="UniProtKB">
        <authorList>
            <consortium name="RefSeq"/>
        </authorList>
    </citation>
    <scope>IDENTIFICATION</scope>
    <source>
        <tissue evidence="5">Total insect</tissue>
    </source>
</reference>
<dbReference type="GO" id="GO:0008270">
    <property type="term" value="F:zinc ion binding"/>
    <property type="evidence" value="ECO:0007669"/>
    <property type="project" value="UniProtKB-KW"/>
</dbReference>
<keyword evidence="1" id="KW-0862">Zinc</keyword>
<gene>
    <name evidence="5" type="primary">LOC117640413</name>
</gene>
<protein>
    <submittedName>
        <fullName evidence="5">Uncharacterized protein LOC117640413</fullName>
    </submittedName>
</protein>
<dbReference type="PROSITE" id="PS50157">
    <property type="entry name" value="ZINC_FINGER_C2H2_2"/>
    <property type="match status" value="1"/>
</dbReference>
<dbReference type="SMART" id="SM00355">
    <property type="entry name" value="ZnF_C2H2"/>
    <property type="match status" value="2"/>
</dbReference>
<feature type="compositionally biased region" description="Polar residues" evidence="2">
    <location>
        <begin position="1"/>
        <end position="13"/>
    </location>
</feature>